<sequence>MILDSHFLDLSPDNLQKRLDPLVSTLIDMITEFLELDVLVNKYTFLWTNLPAPREYKLESIFDYGVERSYIGNKVEVKIFRNHFEFFPFILLREIYYLFIPRKIRTYEWVQLTVNQMILTDLSNHDSLLEWSSLTRENVKIFDKISDGFERLEDYDRLRQFFKNPDLKRTSYKLFFKMLREDRQHLPKENDNIHIFFADNLNIEPEYYTDELIETIRCLTEIFHNKKTYRGMTEYIRLF</sequence>
<comment type="caution">
    <text evidence="1">The sequence shown here is derived from an EMBL/GenBank/DDBJ whole genome shotgun (WGS) entry which is preliminary data.</text>
</comment>
<dbReference type="AlphaFoldDB" id="A0A0F8Z9D7"/>
<proteinExistence type="predicted"/>
<gene>
    <name evidence="1" type="ORF">LCGC14_2723550</name>
</gene>
<name>A0A0F8Z9D7_9ZZZZ</name>
<reference evidence="1" key="1">
    <citation type="journal article" date="2015" name="Nature">
        <title>Complex archaea that bridge the gap between prokaryotes and eukaryotes.</title>
        <authorList>
            <person name="Spang A."/>
            <person name="Saw J.H."/>
            <person name="Jorgensen S.L."/>
            <person name="Zaremba-Niedzwiedzka K."/>
            <person name="Martijn J."/>
            <person name="Lind A.E."/>
            <person name="van Eijk R."/>
            <person name="Schleper C."/>
            <person name="Guy L."/>
            <person name="Ettema T.J."/>
        </authorList>
    </citation>
    <scope>NUCLEOTIDE SEQUENCE</scope>
</reference>
<dbReference type="EMBL" id="LAZR01049125">
    <property type="protein sequence ID" value="KKK90382.1"/>
    <property type="molecule type" value="Genomic_DNA"/>
</dbReference>
<organism evidence="1">
    <name type="scientific">marine sediment metagenome</name>
    <dbReference type="NCBI Taxonomy" id="412755"/>
    <lineage>
        <taxon>unclassified sequences</taxon>
        <taxon>metagenomes</taxon>
        <taxon>ecological metagenomes</taxon>
    </lineage>
</organism>
<accession>A0A0F8Z9D7</accession>
<evidence type="ECO:0000313" key="1">
    <source>
        <dbReference type="EMBL" id="KKK90382.1"/>
    </source>
</evidence>
<protein>
    <submittedName>
        <fullName evidence="1">Uncharacterized protein</fullName>
    </submittedName>
</protein>
<feature type="non-terminal residue" evidence="1">
    <location>
        <position position="239"/>
    </location>
</feature>